<reference evidence="2" key="1">
    <citation type="submission" date="2021-09" db="EMBL/GenBank/DDBJ databases">
        <authorList>
            <person name="Wu T."/>
            <person name="Guo S.Z."/>
        </authorList>
    </citation>
    <scope>NUCLEOTIDE SEQUENCE</scope>
    <source>
        <strain evidence="2">RSS-23</strain>
    </source>
</reference>
<name>A0ABS7TH62_9GAMM</name>
<accession>A0ABS7TH62</accession>
<dbReference type="InterPro" id="IPR015002">
    <property type="entry name" value="T6SS_Tdi1_C"/>
</dbReference>
<dbReference type="EMBL" id="JAIQDJ010000026">
    <property type="protein sequence ID" value="MBZ4187204.1"/>
    <property type="molecule type" value="Genomic_DNA"/>
</dbReference>
<gene>
    <name evidence="2" type="ORF">K7B09_12820</name>
</gene>
<comment type="caution">
    <text evidence="2">The sequence shown here is derived from an EMBL/GenBank/DDBJ whole genome shotgun (WGS) entry which is preliminary data.</text>
</comment>
<sequence length="145" mass="16209">MELIAVIKGAWGWTGLKPDQIVGDNDFGNLMIKDETGRYWRLCPEDLYCKVVANSRAELDHLSQDQDFLQDWYMTELVQQARERLGPLRPGFKYCLKIPGTLGGEYGGDNLATISFDDLVTASGDIAQQIEELPDGAQVKLSIID</sequence>
<dbReference type="Proteomes" id="UP001430290">
    <property type="component" value="Unassembled WGS sequence"/>
</dbReference>
<protein>
    <submittedName>
        <fullName evidence="2">DUF1851 domain-containing protein</fullName>
    </submittedName>
</protein>
<dbReference type="RefSeq" id="WP_223629871.1">
    <property type="nucleotide sequence ID" value="NZ_JAIQDJ010000026.1"/>
</dbReference>
<keyword evidence="3" id="KW-1185">Reference proteome</keyword>
<proteinExistence type="predicted"/>
<dbReference type="Pfam" id="PF08906">
    <property type="entry name" value="T6SS_Tdi1_C"/>
    <property type="match status" value="1"/>
</dbReference>
<evidence type="ECO:0000259" key="1">
    <source>
        <dbReference type="Pfam" id="PF08906"/>
    </source>
</evidence>
<evidence type="ECO:0000313" key="3">
    <source>
        <dbReference type="Proteomes" id="UP001430290"/>
    </source>
</evidence>
<feature type="domain" description="T6SS immunity protein Tdi1 C-terminal" evidence="1">
    <location>
        <begin position="54"/>
        <end position="125"/>
    </location>
</feature>
<organism evidence="2 3">
    <name type="scientific">Thermomonas beijingensis</name>
    <dbReference type="NCBI Taxonomy" id="2872701"/>
    <lineage>
        <taxon>Bacteria</taxon>
        <taxon>Pseudomonadati</taxon>
        <taxon>Pseudomonadota</taxon>
        <taxon>Gammaproteobacteria</taxon>
        <taxon>Lysobacterales</taxon>
        <taxon>Lysobacteraceae</taxon>
        <taxon>Thermomonas</taxon>
    </lineage>
</organism>
<evidence type="ECO:0000313" key="2">
    <source>
        <dbReference type="EMBL" id="MBZ4187204.1"/>
    </source>
</evidence>